<dbReference type="EMBL" id="ABDF02000003">
    <property type="protein sequence ID" value="EHK25278.1"/>
    <property type="molecule type" value="Genomic_DNA"/>
</dbReference>
<dbReference type="GeneID" id="25791387"/>
<dbReference type="Proteomes" id="UP000007115">
    <property type="component" value="Unassembled WGS sequence"/>
</dbReference>
<dbReference type="OrthoDB" id="4736382at2759"/>
<proteinExistence type="predicted"/>
<dbReference type="OMA" id="HNQIRYI"/>
<dbReference type="VEuPathDB" id="FungiDB:TRIVIDRAFT_219054"/>
<dbReference type="InParanoid" id="G9MIG1"/>
<reference evidence="2 3" key="1">
    <citation type="journal article" date="2011" name="Genome Biol.">
        <title>Comparative genome sequence analysis underscores mycoparasitism as the ancestral life style of Trichoderma.</title>
        <authorList>
            <person name="Kubicek C.P."/>
            <person name="Herrera-Estrella A."/>
            <person name="Seidl-Seiboth V."/>
            <person name="Martinez D.A."/>
            <person name="Druzhinina I.S."/>
            <person name="Thon M."/>
            <person name="Zeilinger S."/>
            <person name="Casas-Flores S."/>
            <person name="Horwitz B.A."/>
            <person name="Mukherjee P.K."/>
            <person name="Mukherjee M."/>
            <person name="Kredics L."/>
            <person name="Alcaraz L.D."/>
            <person name="Aerts A."/>
            <person name="Antal Z."/>
            <person name="Atanasova L."/>
            <person name="Cervantes-Badillo M.G."/>
            <person name="Challacombe J."/>
            <person name="Chertkov O."/>
            <person name="McCluskey K."/>
            <person name="Coulpier F."/>
            <person name="Deshpande N."/>
            <person name="von Doehren H."/>
            <person name="Ebbole D.J."/>
            <person name="Esquivel-Naranjo E.U."/>
            <person name="Fekete E."/>
            <person name="Flipphi M."/>
            <person name="Glaser F."/>
            <person name="Gomez-Rodriguez E.Y."/>
            <person name="Gruber S."/>
            <person name="Han C."/>
            <person name="Henrissat B."/>
            <person name="Hermosa R."/>
            <person name="Hernandez-Onate M."/>
            <person name="Karaffa L."/>
            <person name="Kosti I."/>
            <person name="Le Crom S."/>
            <person name="Lindquist E."/>
            <person name="Lucas S."/>
            <person name="Luebeck M."/>
            <person name="Luebeck P.S."/>
            <person name="Margeot A."/>
            <person name="Metz B."/>
            <person name="Misra M."/>
            <person name="Nevalainen H."/>
            <person name="Omann M."/>
            <person name="Packer N."/>
            <person name="Perrone G."/>
            <person name="Uresti-Rivera E.E."/>
            <person name="Salamov A."/>
            <person name="Schmoll M."/>
            <person name="Seiboth B."/>
            <person name="Shapiro H."/>
            <person name="Sukno S."/>
            <person name="Tamayo-Ramos J.A."/>
            <person name="Tisch D."/>
            <person name="Wiest A."/>
            <person name="Wilkinson H.H."/>
            <person name="Zhang M."/>
            <person name="Coutinho P.M."/>
            <person name="Kenerley C.M."/>
            <person name="Monte E."/>
            <person name="Baker S.E."/>
            <person name="Grigoriev I.V."/>
        </authorList>
    </citation>
    <scope>NUCLEOTIDE SEQUENCE [LARGE SCALE GENOMIC DNA]</scope>
    <source>
        <strain evidence="3">Gv29-8 / FGSC 10586</strain>
    </source>
</reference>
<name>G9MIG1_HYPVG</name>
<evidence type="ECO:0000256" key="1">
    <source>
        <dbReference type="SAM" id="MobiDB-lite"/>
    </source>
</evidence>
<dbReference type="AlphaFoldDB" id="G9MIG1"/>
<gene>
    <name evidence="2" type="ORF">TRIVIDRAFT_219054</name>
</gene>
<dbReference type="STRING" id="413071.G9MIG1"/>
<evidence type="ECO:0000313" key="2">
    <source>
        <dbReference type="EMBL" id="EHK25278.1"/>
    </source>
</evidence>
<comment type="caution">
    <text evidence="2">The sequence shown here is derived from an EMBL/GenBank/DDBJ whole genome shotgun (WGS) entry which is preliminary data.</text>
</comment>
<protein>
    <submittedName>
        <fullName evidence="2">Uncharacterized protein</fullName>
    </submittedName>
</protein>
<dbReference type="RefSeq" id="XP_013959489.1">
    <property type="nucleotide sequence ID" value="XM_014104014.1"/>
</dbReference>
<feature type="region of interest" description="Disordered" evidence="1">
    <location>
        <begin position="105"/>
        <end position="167"/>
    </location>
</feature>
<sequence>MVGAAQYLDEEIDWVLSAVVGKKKQSYIQTHFKDKFGRSLNHNQIRYIKNKYGKDPRFNSPLVNTRAPRIATSPKPSVSGEQEDEDGQRYEIDFGSLTEVGLQTKVEEPQSEQKDEAVTMARAKRKRGHGDSGEGRSRLIKKITGPQRPEFQRDRVSSKTVEYETPPQQWSTLDLQLPTSHIHSASTPTVSLADNYHGNLHVTAHDGSQHPKLSQFHNTSTSVGWAPSASLNTWATINSPISTSVGNSVNTSALIHPPTSMEQPYHHPVQQNHMLLQTPAITQYHLQLPQTRLAALSASPFSPLARSVAPSPYQNYREQQTIQLPPREQDTHTHIEAPETPAFPNLAISEVEGQPHLDTLSSVVFPLIPSFQEMPIEPASSHSIAELPTLATGDVHEHH</sequence>
<evidence type="ECO:0000313" key="3">
    <source>
        <dbReference type="Proteomes" id="UP000007115"/>
    </source>
</evidence>
<organism evidence="2 3">
    <name type="scientific">Hypocrea virens (strain Gv29-8 / FGSC 10586)</name>
    <name type="common">Gliocladium virens</name>
    <name type="synonym">Trichoderma virens</name>
    <dbReference type="NCBI Taxonomy" id="413071"/>
    <lineage>
        <taxon>Eukaryota</taxon>
        <taxon>Fungi</taxon>
        <taxon>Dikarya</taxon>
        <taxon>Ascomycota</taxon>
        <taxon>Pezizomycotina</taxon>
        <taxon>Sordariomycetes</taxon>
        <taxon>Hypocreomycetidae</taxon>
        <taxon>Hypocreales</taxon>
        <taxon>Hypocreaceae</taxon>
        <taxon>Trichoderma</taxon>
    </lineage>
</organism>
<dbReference type="HOGENOM" id="CLU_690904_0_0_1"/>
<feature type="region of interest" description="Disordered" evidence="1">
    <location>
        <begin position="67"/>
        <end position="86"/>
    </location>
</feature>
<feature type="compositionally biased region" description="Basic and acidic residues" evidence="1">
    <location>
        <begin position="105"/>
        <end position="117"/>
    </location>
</feature>
<dbReference type="eggNOG" id="ENOG502RS6D">
    <property type="taxonomic scope" value="Eukaryota"/>
</dbReference>
<accession>G9MIG1</accession>
<keyword evidence="3" id="KW-1185">Reference proteome</keyword>